<proteinExistence type="predicted"/>
<accession>A0AAJ4XP75</accession>
<comment type="caution">
    <text evidence="1">The sequence shown here is derived from an EMBL/GenBank/DDBJ whole genome shotgun (WGS) entry which is preliminary data.</text>
</comment>
<organism evidence="1 2">
    <name type="scientific">Melanopsichium pennsylvanicum</name>
    <dbReference type="NCBI Taxonomy" id="63383"/>
    <lineage>
        <taxon>Eukaryota</taxon>
        <taxon>Fungi</taxon>
        <taxon>Dikarya</taxon>
        <taxon>Basidiomycota</taxon>
        <taxon>Ustilaginomycotina</taxon>
        <taxon>Ustilaginomycetes</taxon>
        <taxon>Ustilaginales</taxon>
        <taxon>Ustilaginaceae</taxon>
        <taxon>Melanopsichium</taxon>
    </lineage>
</organism>
<dbReference type="InterPro" id="IPR036691">
    <property type="entry name" value="Endo/exonu/phosph_ase_sf"/>
</dbReference>
<dbReference type="AlphaFoldDB" id="A0AAJ4XP75"/>
<name>A0AAJ4XP75_9BASI</name>
<evidence type="ECO:0000313" key="2">
    <source>
        <dbReference type="Proteomes" id="UP001294444"/>
    </source>
</evidence>
<dbReference type="EMBL" id="OAPG01000007">
    <property type="protein sequence ID" value="SNX84638.1"/>
    <property type="molecule type" value="Genomic_DNA"/>
</dbReference>
<dbReference type="Gene3D" id="3.60.10.10">
    <property type="entry name" value="Endonuclease/exonuclease/phosphatase"/>
    <property type="match status" value="1"/>
</dbReference>
<dbReference type="Proteomes" id="UP001294444">
    <property type="component" value="Unassembled WGS sequence"/>
</dbReference>
<evidence type="ECO:0000313" key="1">
    <source>
        <dbReference type="EMBL" id="SNX84638.1"/>
    </source>
</evidence>
<dbReference type="SUPFAM" id="SSF56219">
    <property type="entry name" value="DNase I-like"/>
    <property type="match status" value="1"/>
</dbReference>
<protein>
    <recommendedName>
        <fullName evidence="3">Endonuclease/exonuclease/phosphatase domain-containing protein</fullName>
    </recommendedName>
</protein>
<reference evidence="1" key="1">
    <citation type="submission" date="2023-10" db="EMBL/GenBank/DDBJ databases">
        <authorList>
            <person name="Guldener U."/>
        </authorList>
    </citation>
    <scope>NUCLEOTIDE SEQUENCE</scope>
    <source>
        <strain evidence="1">Mp4</strain>
    </source>
</reference>
<gene>
    <name evidence="1" type="ORF">MEPE_03347</name>
</gene>
<keyword evidence="2" id="KW-1185">Reference proteome</keyword>
<evidence type="ECO:0008006" key="3">
    <source>
        <dbReference type="Google" id="ProtNLM"/>
    </source>
</evidence>
<sequence length="211" mass="24422">MGCVYVPADSTDRSDWLENTTEFLVSLRSRLQCDIVGGDWNMVLNAMDLTSTRRPNLRERHRLLTFLSCLNAETDGLIDGYRVQNPETIMYTHTSHNSQARLDRIYVVPDLLTDTYEWETQVPPNSLNLDHHMVTVKLKPLTQVERGPGRFRFKCSLMKSKSVQQCLDWFVENLKKEPVCPERWATLKTRLEISLAKIVKAKVKALTQKRV</sequence>